<proteinExistence type="predicted"/>
<dbReference type="EMBL" id="JASXSX010000001">
    <property type="protein sequence ID" value="MDT3767343.1"/>
    <property type="molecule type" value="Genomic_DNA"/>
</dbReference>
<dbReference type="PROSITE" id="PS51257">
    <property type="entry name" value="PROKAR_LIPOPROTEIN"/>
    <property type="match status" value="1"/>
</dbReference>
<evidence type="ECO:0000313" key="4">
    <source>
        <dbReference type="EMBL" id="MDT3767343.1"/>
    </source>
</evidence>
<evidence type="ECO:0000259" key="2">
    <source>
        <dbReference type="Pfam" id="PF10647"/>
    </source>
</evidence>
<organism evidence="4 5">
    <name type="scientific">Gleimia hominis</name>
    <dbReference type="NCBI Taxonomy" id="595468"/>
    <lineage>
        <taxon>Bacteria</taxon>
        <taxon>Bacillati</taxon>
        <taxon>Actinomycetota</taxon>
        <taxon>Actinomycetes</taxon>
        <taxon>Actinomycetales</taxon>
        <taxon>Actinomycetaceae</taxon>
        <taxon>Gleimia</taxon>
    </lineage>
</organism>
<comment type="caution">
    <text evidence="4">The sequence shown here is derived from an EMBL/GenBank/DDBJ whole genome shotgun (WGS) entry which is preliminary data.</text>
</comment>
<evidence type="ECO:0000259" key="1">
    <source>
        <dbReference type="Pfam" id="PF10646"/>
    </source>
</evidence>
<keyword evidence="5" id="KW-1185">Reference proteome</keyword>
<dbReference type="Pfam" id="PF25976">
    <property type="entry name" value="LpqB_N"/>
    <property type="match status" value="1"/>
</dbReference>
<evidence type="ECO:0000259" key="3">
    <source>
        <dbReference type="Pfam" id="PF25976"/>
    </source>
</evidence>
<protein>
    <submittedName>
        <fullName evidence="4">LpqB family beta-propeller domain-containing protein</fullName>
    </submittedName>
</protein>
<dbReference type="InterPro" id="IPR019606">
    <property type="entry name" value="GerMN"/>
</dbReference>
<dbReference type="Proteomes" id="UP001247542">
    <property type="component" value="Unassembled WGS sequence"/>
</dbReference>
<reference evidence="4 5" key="1">
    <citation type="submission" date="2023-06" db="EMBL/GenBank/DDBJ databases">
        <title>Draft genome sequence of Gleimia hominis type strain CCUG 57540T.</title>
        <authorList>
            <person name="Salva-Serra F."/>
            <person name="Cardew S."/>
            <person name="Jensie Markopoulos S."/>
            <person name="Ohlen M."/>
            <person name="Inganas E."/>
            <person name="Svensson-Stadler L."/>
            <person name="Moore E.R.B."/>
        </authorList>
    </citation>
    <scope>NUCLEOTIDE SEQUENCE [LARGE SCALE GENOMIC DNA]</scope>
    <source>
        <strain evidence="4 5">CCUG 57540</strain>
    </source>
</reference>
<feature type="domain" description="GerMN" evidence="1">
    <location>
        <begin position="184"/>
        <end position="292"/>
    </location>
</feature>
<evidence type="ECO:0000313" key="5">
    <source>
        <dbReference type="Proteomes" id="UP001247542"/>
    </source>
</evidence>
<sequence>MSGSQERGPRSLIKVLALVCAFGLVGCQTFPTSGPVTAFKRSEPDSETVVLKGSGPVKDAQPEQIVRDFIRASGAGWSDDFQVARSYLTATAQRDWSADTQILIYPDDKPPEVKQDGQRVKVSAAVSGHVNGAGLYEPQARKSRDELEFRLSQDRDGQWRINSLPAGALVSRNAFDAAFTQAALYFLSPDKKTLVADQRWYPRRRLASHLMQGLIQGPAEGIQAAVVNAVPEGARLPLQSVEVNAGRANVRVEAEEIRSLESQSLFKWQLTSTLMQVPSVTEVDIELNSKPLADVALPAEPQWALGRNVGLSERGIEIRSGGSFSVAVPASTVGNYSADYPTIGPLEHSPIAYVANRSALVAVTRDGVPSVIYRGQDLGAPSVDRAGWVWSVDAGELIAASVNNEVANLPQPWDSGGPLQQVWVSPDGAHVLLKRGGEHRSVWIAEVKRSPSGTPLGLTNPRQVDDLNDSVDCSWAGNGVAVGLKDDGDHSKVVFKDLVSGSSTMAVPGRANRVSAGSSPQNVILEQADGGYLTRVGASWRADSVDQKALTFPR</sequence>
<dbReference type="Pfam" id="PF10647">
    <property type="entry name" value="Gmad1"/>
    <property type="match status" value="1"/>
</dbReference>
<feature type="domain" description="Lipoprotein LpqB C-terminal" evidence="2">
    <location>
        <begin position="350"/>
        <end position="542"/>
    </location>
</feature>
<dbReference type="Pfam" id="PF10646">
    <property type="entry name" value="Germane"/>
    <property type="match status" value="1"/>
</dbReference>
<feature type="domain" description="Lipoprotein LpqB N-terminal" evidence="3">
    <location>
        <begin position="55"/>
        <end position="176"/>
    </location>
</feature>
<gene>
    <name evidence="4" type="ORF">QS713_04590</name>
</gene>
<dbReference type="RefSeq" id="WP_313272806.1">
    <property type="nucleotide sequence ID" value="NZ_JASXSX010000001.1"/>
</dbReference>
<dbReference type="InterPro" id="IPR018910">
    <property type="entry name" value="LpqB_C"/>
</dbReference>
<name>A0ABU3IAV0_9ACTO</name>
<accession>A0ABU3IAV0</accession>
<dbReference type="InterPro" id="IPR059026">
    <property type="entry name" value="LpqB_N"/>
</dbReference>